<evidence type="ECO:0000256" key="2">
    <source>
        <dbReference type="ARBA" id="ARBA00022729"/>
    </source>
</evidence>
<evidence type="ECO:0000313" key="6">
    <source>
        <dbReference type="Proteomes" id="UP000233837"/>
    </source>
</evidence>
<dbReference type="InterPro" id="IPR015425">
    <property type="entry name" value="FH2_Formin"/>
</dbReference>
<dbReference type="AlphaFoldDB" id="A0A2I0VE28"/>
<dbReference type="InterPro" id="IPR042201">
    <property type="entry name" value="FH2_Formin_sf"/>
</dbReference>
<dbReference type="Proteomes" id="UP000233837">
    <property type="component" value="Unassembled WGS sequence"/>
</dbReference>
<dbReference type="Gene3D" id="1.20.58.2220">
    <property type="entry name" value="Formin, FH2 domain"/>
    <property type="match status" value="1"/>
</dbReference>
<dbReference type="SUPFAM" id="SSF101447">
    <property type="entry name" value="Formin homology 2 domain (FH2 domain)"/>
    <property type="match status" value="1"/>
</dbReference>
<evidence type="ECO:0000259" key="4">
    <source>
        <dbReference type="PROSITE" id="PS51444"/>
    </source>
</evidence>
<reference evidence="5 6" key="2">
    <citation type="journal article" date="2017" name="Nature">
        <title>The Apostasia genome and the evolution of orchids.</title>
        <authorList>
            <person name="Zhang G.Q."/>
            <person name="Liu K.W."/>
            <person name="Li Z."/>
            <person name="Lohaus R."/>
            <person name="Hsiao Y.Y."/>
            <person name="Niu S.C."/>
            <person name="Wang J.Y."/>
            <person name="Lin Y.C."/>
            <person name="Xu Q."/>
            <person name="Chen L.J."/>
            <person name="Yoshida K."/>
            <person name="Fujiwara S."/>
            <person name="Wang Z.W."/>
            <person name="Zhang Y.Q."/>
            <person name="Mitsuda N."/>
            <person name="Wang M."/>
            <person name="Liu G.H."/>
            <person name="Pecoraro L."/>
            <person name="Huang H.X."/>
            <person name="Xiao X.J."/>
            <person name="Lin M."/>
            <person name="Wu X.Y."/>
            <person name="Wu W.L."/>
            <person name="Chen Y.Y."/>
            <person name="Chang S.B."/>
            <person name="Sakamoto S."/>
            <person name="Ohme-Takagi M."/>
            <person name="Yagi M."/>
            <person name="Zeng S.J."/>
            <person name="Shen C.Y."/>
            <person name="Yeh C.M."/>
            <person name="Luo Y.B."/>
            <person name="Tsai W.C."/>
            <person name="Van de Peer Y."/>
            <person name="Liu Z.J."/>
        </authorList>
    </citation>
    <scope>NUCLEOTIDE SEQUENCE [LARGE SCALE GENOMIC DNA]</scope>
    <source>
        <tissue evidence="5">The whole plant</tissue>
    </source>
</reference>
<dbReference type="STRING" id="906689.A0A2I0VE28"/>
<evidence type="ECO:0000256" key="1">
    <source>
        <dbReference type="ARBA" id="ARBA00004167"/>
    </source>
</evidence>
<dbReference type="GO" id="GO:0045010">
    <property type="term" value="P:actin nucleation"/>
    <property type="evidence" value="ECO:0007669"/>
    <property type="project" value="InterPro"/>
</dbReference>
<dbReference type="InterPro" id="IPR027643">
    <property type="entry name" value="Formin-like_plant"/>
</dbReference>
<dbReference type="Pfam" id="PF02181">
    <property type="entry name" value="FH2"/>
    <property type="match status" value="1"/>
</dbReference>
<comment type="subcellular location">
    <subcellularLocation>
        <location evidence="1">Membrane</location>
        <topology evidence="1">Single-pass membrane protein</topology>
    </subcellularLocation>
</comment>
<name>A0A2I0VE28_9ASPA</name>
<keyword evidence="2" id="KW-0732">Signal</keyword>
<evidence type="ECO:0000256" key="3">
    <source>
        <dbReference type="ARBA" id="ARBA00025793"/>
    </source>
</evidence>
<dbReference type="PANTHER" id="PTHR23213:SF338">
    <property type="entry name" value="FORMIN-LIKE PROTEIN 6"/>
    <property type="match status" value="1"/>
</dbReference>
<dbReference type="PANTHER" id="PTHR23213">
    <property type="entry name" value="FORMIN-RELATED"/>
    <property type="match status" value="1"/>
</dbReference>
<dbReference type="EMBL" id="KZ503752">
    <property type="protein sequence ID" value="PKU61674.1"/>
    <property type="molecule type" value="Genomic_DNA"/>
</dbReference>
<reference evidence="5 6" key="1">
    <citation type="journal article" date="2016" name="Sci. Rep.">
        <title>The Dendrobium catenatum Lindl. genome sequence provides insights into polysaccharide synthase, floral development and adaptive evolution.</title>
        <authorList>
            <person name="Zhang G.Q."/>
            <person name="Xu Q."/>
            <person name="Bian C."/>
            <person name="Tsai W.C."/>
            <person name="Yeh C.M."/>
            <person name="Liu K.W."/>
            <person name="Yoshida K."/>
            <person name="Zhang L.S."/>
            <person name="Chang S.B."/>
            <person name="Chen F."/>
            <person name="Shi Y."/>
            <person name="Su Y.Y."/>
            <person name="Zhang Y.Q."/>
            <person name="Chen L.J."/>
            <person name="Yin Y."/>
            <person name="Lin M."/>
            <person name="Huang H."/>
            <person name="Deng H."/>
            <person name="Wang Z.W."/>
            <person name="Zhu S.L."/>
            <person name="Zhao X."/>
            <person name="Deng C."/>
            <person name="Niu S.C."/>
            <person name="Huang J."/>
            <person name="Wang M."/>
            <person name="Liu G.H."/>
            <person name="Yang H.J."/>
            <person name="Xiao X.J."/>
            <person name="Hsiao Y.Y."/>
            <person name="Wu W.L."/>
            <person name="Chen Y.Y."/>
            <person name="Mitsuda N."/>
            <person name="Ohme-Takagi M."/>
            <person name="Luo Y.B."/>
            <person name="Van de Peer Y."/>
            <person name="Liu Z.J."/>
        </authorList>
    </citation>
    <scope>NUCLEOTIDE SEQUENCE [LARGE SCALE GENOMIC DNA]</scope>
    <source>
        <tissue evidence="5">The whole plant</tissue>
    </source>
</reference>
<dbReference type="GO" id="GO:0051015">
    <property type="term" value="F:actin filament binding"/>
    <property type="evidence" value="ECO:0007669"/>
    <property type="project" value="InterPro"/>
</dbReference>
<dbReference type="GO" id="GO:0016020">
    <property type="term" value="C:membrane"/>
    <property type="evidence" value="ECO:0007669"/>
    <property type="project" value="UniProtKB-SubCell"/>
</dbReference>
<sequence>MVWVKVKSNSFHLNMIEALVVKNSTAPPKERSRRAILPPLKQEDRVLHPKKSHNIVILLRALNKTREKVSETLLHGNTNRLVAEFFETLVKMAPEKEASIVQA</sequence>
<evidence type="ECO:0000313" key="5">
    <source>
        <dbReference type="EMBL" id="PKU61674.1"/>
    </source>
</evidence>
<protein>
    <submittedName>
        <fullName evidence="5">Formin-like protein 8</fullName>
    </submittedName>
</protein>
<organism evidence="5 6">
    <name type="scientific">Dendrobium catenatum</name>
    <dbReference type="NCBI Taxonomy" id="906689"/>
    <lineage>
        <taxon>Eukaryota</taxon>
        <taxon>Viridiplantae</taxon>
        <taxon>Streptophyta</taxon>
        <taxon>Embryophyta</taxon>
        <taxon>Tracheophyta</taxon>
        <taxon>Spermatophyta</taxon>
        <taxon>Magnoliopsida</taxon>
        <taxon>Liliopsida</taxon>
        <taxon>Asparagales</taxon>
        <taxon>Orchidaceae</taxon>
        <taxon>Epidendroideae</taxon>
        <taxon>Malaxideae</taxon>
        <taxon>Dendrobiinae</taxon>
        <taxon>Dendrobium</taxon>
    </lineage>
</organism>
<proteinExistence type="inferred from homology"/>
<dbReference type="PROSITE" id="PS51444">
    <property type="entry name" value="FH2"/>
    <property type="match status" value="1"/>
</dbReference>
<gene>
    <name evidence="5" type="primary">FH8</name>
    <name evidence="5" type="ORF">MA16_Dca025749</name>
</gene>
<feature type="domain" description="FH2" evidence="4">
    <location>
        <begin position="1"/>
        <end position="103"/>
    </location>
</feature>
<comment type="similarity">
    <text evidence="3">Belongs to the formin-like family. Class-I subfamily.</text>
</comment>
<keyword evidence="6" id="KW-1185">Reference proteome</keyword>
<accession>A0A2I0VE28</accession>